<evidence type="ECO:0000256" key="1">
    <source>
        <dbReference type="ARBA" id="ARBA00022679"/>
    </source>
</evidence>
<feature type="domain" description="Carbohydrate kinase PfkB" evidence="3">
    <location>
        <begin position="11"/>
        <end position="280"/>
    </location>
</feature>
<keyword evidence="2 4" id="KW-0418">Kinase</keyword>
<dbReference type="AlphaFoldDB" id="A0A7C0U484"/>
<keyword evidence="1" id="KW-0808">Transferase</keyword>
<dbReference type="EMBL" id="DRBS01000413">
    <property type="protein sequence ID" value="HDD45396.1"/>
    <property type="molecule type" value="Genomic_DNA"/>
</dbReference>
<dbReference type="Pfam" id="PF00294">
    <property type="entry name" value="PfkB"/>
    <property type="match status" value="1"/>
</dbReference>
<dbReference type="GO" id="GO:0005829">
    <property type="term" value="C:cytosol"/>
    <property type="evidence" value="ECO:0007669"/>
    <property type="project" value="TreeGrafter"/>
</dbReference>
<gene>
    <name evidence="4" type="ORF">ENG63_11150</name>
</gene>
<dbReference type="InterPro" id="IPR011611">
    <property type="entry name" value="PfkB_dom"/>
</dbReference>
<dbReference type="GO" id="GO:0033785">
    <property type="term" value="F:heptose 7-phosphate kinase activity"/>
    <property type="evidence" value="ECO:0007669"/>
    <property type="project" value="TreeGrafter"/>
</dbReference>
<dbReference type="PANTHER" id="PTHR46969">
    <property type="entry name" value="BIFUNCTIONAL PROTEIN HLDE"/>
    <property type="match status" value="1"/>
</dbReference>
<dbReference type="Proteomes" id="UP000886289">
    <property type="component" value="Unassembled WGS sequence"/>
</dbReference>
<evidence type="ECO:0000313" key="4">
    <source>
        <dbReference type="EMBL" id="HDD45396.1"/>
    </source>
</evidence>
<evidence type="ECO:0000259" key="3">
    <source>
        <dbReference type="Pfam" id="PF00294"/>
    </source>
</evidence>
<evidence type="ECO:0000256" key="2">
    <source>
        <dbReference type="ARBA" id="ARBA00022777"/>
    </source>
</evidence>
<accession>A0A7C0U484</accession>
<dbReference type="PANTHER" id="PTHR46969:SF1">
    <property type="entry name" value="BIFUNCTIONAL PROTEIN HLDE"/>
    <property type="match status" value="1"/>
</dbReference>
<comment type="caution">
    <text evidence="4">The sequence shown here is derived from an EMBL/GenBank/DDBJ whole genome shotgun (WGS) entry which is preliminary data.</text>
</comment>
<dbReference type="InterPro" id="IPR011913">
    <property type="entry name" value="RfaE_dom_I"/>
</dbReference>
<dbReference type="GO" id="GO:0033786">
    <property type="term" value="F:heptose-1-phosphate adenylyltransferase activity"/>
    <property type="evidence" value="ECO:0007669"/>
    <property type="project" value="TreeGrafter"/>
</dbReference>
<dbReference type="SUPFAM" id="SSF53613">
    <property type="entry name" value="Ribokinase-like"/>
    <property type="match status" value="1"/>
</dbReference>
<reference evidence="4" key="1">
    <citation type="journal article" date="2020" name="mSystems">
        <title>Genome- and Community-Level Interaction Insights into Carbon Utilization and Element Cycling Functions of Hydrothermarchaeota in Hydrothermal Sediment.</title>
        <authorList>
            <person name="Zhou Z."/>
            <person name="Liu Y."/>
            <person name="Xu W."/>
            <person name="Pan J."/>
            <person name="Luo Z.H."/>
            <person name="Li M."/>
        </authorList>
    </citation>
    <scope>NUCLEOTIDE SEQUENCE [LARGE SCALE GENOMIC DNA]</scope>
    <source>
        <strain evidence="4">HyVt-233</strain>
    </source>
</reference>
<name>A0A7C0U484_DESA2</name>
<dbReference type="GO" id="GO:0016773">
    <property type="term" value="F:phosphotransferase activity, alcohol group as acceptor"/>
    <property type="evidence" value="ECO:0007669"/>
    <property type="project" value="InterPro"/>
</dbReference>
<dbReference type="InterPro" id="IPR029056">
    <property type="entry name" value="Ribokinase-like"/>
</dbReference>
<protein>
    <submittedName>
        <fullName evidence="4">D-glycero-beta-D-manno-heptose-7-phosphate kinase</fullName>
    </submittedName>
</protein>
<dbReference type="CDD" id="cd01172">
    <property type="entry name" value="RfaE_like"/>
    <property type="match status" value="1"/>
</dbReference>
<proteinExistence type="predicted"/>
<organism evidence="4">
    <name type="scientific">Desulfofervidus auxilii</name>
    <dbReference type="NCBI Taxonomy" id="1621989"/>
    <lineage>
        <taxon>Bacteria</taxon>
        <taxon>Pseudomonadati</taxon>
        <taxon>Thermodesulfobacteriota</taxon>
        <taxon>Candidatus Desulfofervidia</taxon>
        <taxon>Candidatus Desulfofervidales</taxon>
        <taxon>Candidatus Desulfofervidaceae</taxon>
        <taxon>Candidatus Desulfofervidus</taxon>
    </lineage>
</organism>
<sequence>MSPEAPVPVVDVVNESYRLGGAANVVNNLVSLGTKVFVTGVIGNDEMGRQLIKEIRKLGVHPEGIIVETNRPTTVKTRIIAHNQQVVRVDREKRHPIEEDTVFQMLDFVKKHISEIDAILVSDYAKGVICPNLMEGLKELAQKNEILLTVDPKVKNFPLFEGVNIITPNHFEAMQVCGFNGIMDITQEMVQEAGKILLSNFKTQAVLITQGELGMTLFEKNGEITYIPAMAKKVYDVTGAGDTVIATLTAAWASGASLKTAAILANLAAGIVVGEVGTATVSREQLIKVLHE</sequence>
<dbReference type="Gene3D" id="3.40.1190.20">
    <property type="match status" value="1"/>
</dbReference>